<gene>
    <name evidence="6" type="ORF">AC812_11955</name>
</gene>
<keyword evidence="1" id="KW-0805">Transcription regulation</keyword>
<dbReference type="PROSITE" id="PS50937">
    <property type="entry name" value="HTH_MERR_2"/>
    <property type="match status" value="1"/>
</dbReference>
<dbReference type="Pfam" id="PF02310">
    <property type="entry name" value="B12-binding"/>
    <property type="match status" value="1"/>
</dbReference>
<dbReference type="InterPro" id="IPR003759">
    <property type="entry name" value="Cbl-bd_cap"/>
</dbReference>
<protein>
    <recommendedName>
        <fullName evidence="8">MerR family transcriptional regulator</fullName>
    </recommendedName>
</protein>
<evidence type="ECO:0000313" key="6">
    <source>
        <dbReference type="EMBL" id="KPL74511.1"/>
    </source>
</evidence>
<dbReference type="InterPro" id="IPR036594">
    <property type="entry name" value="Meth_synthase_dom"/>
</dbReference>
<keyword evidence="7" id="KW-1185">Reference proteome</keyword>
<dbReference type="Pfam" id="PF02607">
    <property type="entry name" value="B12-binding_2"/>
    <property type="match status" value="1"/>
</dbReference>
<dbReference type="InterPro" id="IPR036724">
    <property type="entry name" value="Cobalamin-bd_sf"/>
</dbReference>
<dbReference type="SUPFAM" id="SSF46955">
    <property type="entry name" value="Putative DNA-binding domain"/>
    <property type="match status" value="1"/>
</dbReference>
<reference evidence="6 7" key="1">
    <citation type="submission" date="2015-07" db="EMBL/GenBank/DDBJ databases">
        <title>Draft genome of Bellilinea caldifistulae DSM 17877.</title>
        <authorList>
            <person name="Hemp J."/>
            <person name="Ward L.M."/>
            <person name="Pace L.A."/>
            <person name="Fischer W.W."/>
        </authorList>
    </citation>
    <scope>NUCLEOTIDE SEQUENCE [LARGE SCALE GENOMIC DNA]</scope>
    <source>
        <strain evidence="6 7">GOMI-1</strain>
    </source>
</reference>
<dbReference type="PANTHER" id="PTHR30204:SF67">
    <property type="entry name" value="HTH-TYPE TRANSCRIPTIONAL REGULATOR MLRA-RELATED"/>
    <property type="match status" value="1"/>
</dbReference>
<comment type="caution">
    <text evidence="6">The sequence shown here is derived from an EMBL/GenBank/DDBJ whole genome shotgun (WGS) entry which is preliminary data.</text>
</comment>
<organism evidence="6 7">
    <name type="scientific">Bellilinea caldifistulae</name>
    <dbReference type="NCBI Taxonomy" id="360411"/>
    <lineage>
        <taxon>Bacteria</taxon>
        <taxon>Bacillati</taxon>
        <taxon>Chloroflexota</taxon>
        <taxon>Anaerolineae</taxon>
        <taxon>Anaerolineales</taxon>
        <taxon>Anaerolineaceae</taxon>
        <taxon>Bellilinea</taxon>
    </lineage>
</organism>
<dbReference type="InterPro" id="IPR006158">
    <property type="entry name" value="Cobalamin-bd"/>
</dbReference>
<dbReference type="Pfam" id="PF13411">
    <property type="entry name" value="MerR_1"/>
    <property type="match status" value="1"/>
</dbReference>
<dbReference type="RefSeq" id="WP_061918765.1">
    <property type="nucleotide sequence ID" value="NZ_DF967971.1"/>
</dbReference>
<name>A0A0P6XGS7_9CHLR</name>
<evidence type="ECO:0000256" key="1">
    <source>
        <dbReference type="ARBA" id="ARBA00023015"/>
    </source>
</evidence>
<evidence type="ECO:0000259" key="5">
    <source>
        <dbReference type="PROSITE" id="PS51332"/>
    </source>
</evidence>
<dbReference type="GO" id="GO:0003677">
    <property type="term" value="F:DNA binding"/>
    <property type="evidence" value="ECO:0007669"/>
    <property type="project" value="UniProtKB-KW"/>
</dbReference>
<evidence type="ECO:0000256" key="2">
    <source>
        <dbReference type="ARBA" id="ARBA00023125"/>
    </source>
</evidence>
<dbReference type="OrthoDB" id="9800334at2"/>
<dbReference type="CDD" id="cd02065">
    <property type="entry name" value="B12-binding_like"/>
    <property type="match status" value="1"/>
</dbReference>
<dbReference type="Gene3D" id="1.10.1660.10">
    <property type="match status" value="1"/>
</dbReference>
<dbReference type="GO" id="GO:0046872">
    <property type="term" value="F:metal ion binding"/>
    <property type="evidence" value="ECO:0007669"/>
    <property type="project" value="InterPro"/>
</dbReference>
<accession>A0A0P6XGS7</accession>
<dbReference type="SMART" id="SM00422">
    <property type="entry name" value="HTH_MERR"/>
    <property type="match status" value="1"/>
</dbReference>
<evidence type="ECO:0008006" key="8">
    <source>
        <dbReference type="Google" id="ProtNLM"/>
    </source>
</evidence>
<sequence>MKTITDFPDDPKYTIKAVAAQTGIRPVTLRAWERRHEVLTPHRSDNRYRLYSDRDVAILRWLKKRIDEGVSISNAITELRSMTRNGVWPEAVPAMPTIERVRPETPPEVYAEQLYKALIKHDEARSGEIVKEVLAGYDIMTVCTQIFGPALVEIGEAWYRGDIRITTEHFASSYLRGKLLTLLQSYPSRRGAPHLLIGGAPTEQHEIGALMMAVLLRSEGYRVEYLGPDIPLDDLVDYARFEKPNMIILSASMESAALEMRRMQEKVNRLRPTPLFGYGGSAFNFKPELRKQIAGIFLGETLEQAVEKVGELLSHSRKVTSRSPVAETA</sequence>
<evidence type="ECO:0000256" key="3">
    <source>
        <dbReference type="ARBA" id="ARBA00023163"/>
    </source>
</evidence>
<dbReference type="PANTHER" id="PTHR30204">
    <property type="entry name" value="REDOX-CYCLING DRUG-SENSING TRANSCRIPTIONAL ACTIVATOR SOXR"/>
    <property type="match status" value="1"/>
</dbReference>
<dbReference type="InterPro" id="IPR000551">
    <property type="entry name" value="MerR-type_HTH_dom"/>
</dbReference>
<dbReference type="CDD" id="cd01104">
    <property type="entry name" value="HTH_MlrA-CarA"/>
    <property type="match status" value="1"/>
</dbReference>
<dbReference type="GO" id="GO:0031419">
    <property type="term" value="F:cobalamin binding"/>
    <property type="evidence" value="ECO:0007669"/>
    <property type="project" value="InterPro"/>
</dbReference>
<dbReference type="SUPFAM" id="SSF52242">
    <property type="entry name" value="Cobalamin (vitamin B12)-binding domain"/>
    <property type="match status" value="1"/>
</dbReference>
<feature type="domain" description="B12-binding" evidence="5">
    <location>
        <begin position="192"/>
        <end position="323"/>
    </location>
</feature>
<dbReference type="EMBL" id="LGHJ01000017">
    <property type="protein sequence ID" value="KPL74511.1"/>
    <property type="molecule type" value="Genomic_DNA"/>
</dbReference>
<proteinExistence type="predicted"/>
<dbReference type="Gene3D" id="3.40.50.280">
    <property type="entry name" value="Cobalamin-binding domain"/>
    <property type="match status" value="1"/>
</dbReference>
<keyword evidence="2" id="KW-0238">DNA-binding</keyword>
<dbReference type="InterPro" id="IPR009061">
    <property type="entry name" value="DNA-bd_dom_put_sf"/>
</dbReference>
<evidence type="ECO:0000259" key="4">
    <source>
        <dbReference type="PROSITE" id="PS50937"/>
    </source>
</evidence>
<dbReference type="Proteomes" id="UP000050514">
    <property type="component" value="Unassembled WGS sequence"/>
</dbReference>
<evidence type="ECO:0000313" key="7">
    <source>
        <dbReference type="Proteomes" id="UP000050514"/>
    </source>
</evidence>
<dbReference type="Gene3D" id="1.10.1240.10">
    <property type="entry name" value="Methionine synthase domain"/>
    <property type="match status" value="1"/>
</dbReference>
<dbReference type="AlphaFoldDB" id="A0A0P6XGS7"/>
<dbReference type="GO" id="GO:0003700">
    <property type="term" value="F:DNA-binding transcription factor activity"/>
    <property type="evidence" value="ECO:0007669"/>
    <property type="project" value="InterPro"/>
</dbReference>
<keyword evidence="3" id="KW-0804">Transcription</keyword>
<dbReference type="STRING" id="360411.AC812_11955"/>
<dbReference type="InterPro" id="IPR047057">
    <property type="entry name" value="MerR_fam"/>
</dbReference>
<feature type="domain" description="HTH merR-type" evidence="4">
    <location>
        <begin position="12"/>
        <end position="81"/>
    </location>
</feature>
<dbReference type="PROSITE" id="PS51332">
    <property type="entry name" value="B12_BINDING"/>
    <property type="match status" value="1"/>
</dbReference>